<keyword evidence="3 6" id="KW-0949">S-adenosyl-L-methionine</keyword>
<dbReference type="CDD" id="cd00315">
    <property type="entry name" value="Cyt_C5_DNA_methylase"/>
    <property type="match status" value="1"/>
</dbReference>
<dbReference type="Gene3D" id="3.40.50.150">
    <property type="entry name" value="Vaccinia Virus protein VP39"/>
    <property type="match status" value="1"/>
</dbReference>
<dbReference type="PROSITE" id="PS51679">
    <property type="entry name" value="SAM_MT_C5"/>
    <property type="match status" value="1"/>
</dbReference>
<dbReference type="PATRIC" id="fig|1401685.3.peg.636"/>
<evidence type="ECO:0000256" key="7">
    <source>
        <dbReference type="RuleBase" id="RU000416"/>
    </source>
</evidence>
<gene>
    <name evidence="9" type="primary">bsp6IM</name>
    <name evidence="9" type="ORF">P857_345</name>
</gene>
<evidence type="ECO:0000256" key="5">
    <source>
        <dbReference type="ARBA" id="ARBA00047422"/>
    </source>
</evidence>
<comment type="similarity">
    <text evidence="6 7">Belongs to the class I-like SAM-binding methyltransferase superfamily. C5-methyltransferase family.</text>
</comment>
<dbReference type="GO" id="GO:0032259">
    <property type="term" value="P:methylation"/>
    <property type="evidence" value="ECO:0007669"/>
    <property type="project" value="UniProtKB-KW"/>
</dbReference>
<evidence type="ECO:0000313" key="10">
    <source>
        <dbReference type="Proteomes" id="UP000018951"/>
    </source>
</evidence>
<comment type="caution">
    <text evidence="9">The sequence shown here is derived from an EMBL/GenBank/DDBJ whole genome shotgun (WGS) entry which is preliminary data.</text>
</comment>
<evidence type="ECO:0000256" key="2">
    <source>
        <dbReference type="ARBA" id="ARBA00022679"/>
    </source>
</evidence>
<dbReference type="PANTHER" id="PTHR46098:SF1">
    <property type="entry name" value="TRNA (CYTOSINE(38)-C(5))-METHYLTRANSFERASE"/>
    <property type="match status" value="1"/>
</dbReference>
<evidence type="ECO:0000256" key="6">
    <source>
        <dbReference type="PROSITE-ProRule" id="PRU01016"/>
    </source>
</evidence>
<evidence type="ECO:0000256" key="8">
    <source>
        <dbReference type="RuleBase" id="RU000417"/>
    </source>
</evidence>
<dbReference type="GO" id="GO:0009307">
    <property type="term" value="P:DNA restriction-modification system"/>
    <property type="evidence" value="ECO:0007669"/>
    <property type="project" value="UniProtKB-KW"/>
</dbReference>
<comment type="catalytic activity">
    <reaction evidence="5 8">
        <text>a 2'-deoxycytidine in DNA + S-adenosyl-L-methionine = a 5-methyl-2'-deoxycytidine in DNA + S-adenosyl-L-homocysteine + H(+)</text>
        <dbReference type="Rhea" id="RHEA:13681"/>
        <dbReference type="Rhea" id="RHEA-COMP:11369"/>
        <dbReference type="Rhea" id="RHEA-COMP:11370"/>
        <dbReference type="ChEBI" id="CHEBI:15378"/>
        <dbReference type="ChEBI" id="CHEBI:57856"/>
        <dbReference type="ChEBI" id="CHEBI:59789"/>
        <dbReference type="ChEBI" id="CHEBI:85452"/>
        <dbReference type="ChEBI" id="CHEBI:85454"/>
        <dbReference type="EC" id="2.1.1.37"/>
    </reaction>
</comment>
<dbReference type="Gene3D" id="3.90.120.10">
    <property type="entry name" value="DNA Methylase, subunit A, domain 2"/>
    <property type="match status" value="1"/>
</dbReference>
<dbReference type="InterPro" id="IPR001525">
    <property type="entry name" value="C5_MeTfrase"/>
</dbReference>
<accession>W2UZY9</accession>
<name>W2UZY9_9RICK</name>
<sequence>MKVGSLFSGIGGIDMGFKNSGFTISWANEIDEKAVQTYKANFHHPIIHDDIKNISSKSLPPIDVLVGGFPCQAFSIAGYRKGFADDRGSIVFELFKILESMSPNIVFLENVKNLLSHQNGNTLKYLLQCMSKLGYKVKYKVLNTCEYSDIPQNRERIYIIGFLNHNDYNKFQFPAQHPNKKGIENILETNVPDIFYYKHFNFYPVLKSQITKYDTFYQWRRGYVRENKNKLCPTLTANMGTGGHNVPLIKDCKGIRKLTPRECARLQGFEDGFVLPKIAKSHLYKQIGNSVSVPVIEKIAYQIKLATSV</sequence>
<dbReference type="SUPFAM" id="SSF53335">
    <property type="entry name" value="S-adenosyl-L-methionine-dependent methyltransferases"/>
    <property type="match status" value="1"/>
</dbReference>
<keyword evidence="1 6" id="KW-0489">Methyltransferase</keyword>
<keyword evidence="10" id="KW-1185">Reference proteome</keyword>
<dbReference type="PANTHER" id="PTHR46098">
    <property type="entry name" value="TRNA (CYTOSINE(38)-C(5))-METHYLTRANSFERASE"/>
    <property type="match status" value="1"/>
</dbReference>
<keyword evidence="4" id="KW-0680">Restriction system</keyword>
<dbReference type="PROSITE" id="PS00095">
    <property type="entry name" value="C5_MTASE_2"/>
    <property type="match status" value="1"/>
</dbReference>
<reference evidence="9 10" key="1">
    <citation type="journal article" date="2013" name="PLoS ONE">
        <title>Bacterial endosymbiosis in a chordate host: long-term co-evolution and conservation of secondary metabolism.</title>
        <authorList>
            <person name="Kwan J.C."/>
            <person name="Schmidt E.W."/>
        </authorList>
    </citation>
    <scope>NUCLEOTIDE SEQUENCE [LARGE SCALE GENOMIC DNA]</scope>
    <source>
        <strain evidence="10">L6</strain>
    </source>
</reference>
<evidence type="ECO:0000256" key="1">
    <source>
        <dbReference type="ARBA" id="ARBA00022603"/>
    </source>
</evidence>
<protein>
    <recommendedName>
        <fullName evidence="8">Cytosine-specific methyltransferase</fullName>
        <ecNumber evidence="8">2.1.1.37</ecNumber>
    </recommendedName>
</protein>
<evidence type="ECO:0000256" key="4">
    <source>
        <dbReference type="ARBA" id="ARBA00022747"/>
    </source>
</evidence>
<keyword evidence="2 6" id="KW-0808">Transferase</keyword>
<evidence type="ECO:0000256" key="3">
    <source>
        <dbReference type="ARBA" id="ARBA00022691"/>
    </source>
</evidence>
<dbReference type="InterPro" id="IPR031303">
    <property type="entry name" value="C5_meth_CS"/>
</dbReference>
<organism evidence="9 10">
    <name type="scientific">Candidatus Xenolissoclinum pacificiensis L6</name>
    <dbReference type="NCBI Taxonomy" id="1401685"/>
    <lineage>
        <taxon>Bacteria</taxon>
        <taxon>Pseudomonadati</taxon>
        <taxon>Pseudomonadota</taxon>
        <taxon>Alphaproteobacteria</taxon>
        <taxon>Rickettsiales</taxon>
        <taxon>Anaplasmataceae</taxon>
        <taxon>Candidatus Xenolissoclinum</taxon>
    </lineage>
</organism>
<dbReference type="NCBIfam" id="TIGR00675">
    <property type="entry name" value="dcm"/>
    <property type="match status" value="1"/>
</dbReference>
<dbReference type="Pfam" id="PF00145">
    <property type="entry name" value="DNA_methylase"/>
    <property type="match status" value="1"/>
</dbReference>
<dbReference type="STRING" id="1401685.P857_345"/>
<dbReference type="EC" id="2.1.1.37" evidence="8"/>
<feature type="active site" evidence="6">
    <location>
        <position position="71"/>
    </location>
</feature>
<dbReference type="InterPro" id="IPR050750">
    <property type="entry name" value="C5-MTase"/>
</dbReference>
<proteinExistence type="inferred from homology"/>
<dbReference type="EMBL" id="AXCJ01000005">
    <property type="protein sequence ID" value="ETO91430.1"/>
    <property type="molecule type" value="Genomic_DNA"/>
</dbReference>
<dbReference type="PRINTS" id="PR00105">
    <property type="entry name" value="C5METTRFRASE"/>
</dbReference>
<dbReference type="GO" id="GO:0003886">
    <property type="term" value="F:DNA (cytosine-5-)-methyltransferase activity"/>
    <property type="evidence" value="ECO:0007669"/>
    <property type="project" value="UniProtKB-EC"/>
</dbReference>
<dbReference type="InterPro" id="IPR018117">
    <property type="entry name" value="C5_DNA_meth_AS"/>
</dbReference>
<dbReference type="AlphaFoldDB" id="W2UZY9"/>
<dbReference type="InterPro" id="IPR029063">
    <property type="entry name" value="SAM-dependent_MTases_sf"/>
</dbReference>
<evidence type="ECO:0000313" key="9">
    <source>
        <dbReference type="EMBL" id="ETO91430.1"/>
    </source>
</evidence>
<dbReference type="Proteomes" id="UP000018951">
    <property type="component" value="Unassembled WGS sequence"/>
</dbReference>
<dbReference type="PROSITE" id="PS00094">
    <property type="entry name" value="C5_MTASE_1"/>
    <property type="match status" value="1"/>
</dbReference>